<reference evidence="3 4" key="1">
    <citation type="submission" date="2024-09" db="EMBL/GenBank/DDBJ databases">
        <authorList>
            <person name="Sun Q."/>
            <person name="Mori K."/>
        </authorList>
    </citation>
    <scope>NUCLEOTIDE SEQUENCE [LARGE SCALE GENOMIC DNA]</scope>
    <source>
        <strain evidence="3 4">JCM 13503</strain>
    </source>
</reference>
<evidence type="ECO:0000313" key="4">
    <source>
        <dbReference type="Proteomes" id="UP001589733"/>
    </source>
</evidence>
<dbReference type="InterPro" id="IPR009009">
    <property type="entry name" value="RlpA-like_DPBB"/>
</dbReference>
<protein>
    <recommendedName>
        <fullName evidence="1">Probable endolytic peptidoglycan transglycosylase RlpA</fullName>
        <ecNumber evidence="1">4.2.2.-</ecNumber>
    </recommendedName>
</protein>
<sequence length="166" mass="17632">MKRGVMLALLVISTASAERVYRVEAGDTLWKLAQQNGMTVAALQQLNDLSGQTLEIGQVLKLPGGTDTARVVNEEAPVFQRGTAVYYGGRANNQTSMTAAHLSLPFGTWVRVTHTGTGRSVDVLINDRGPFGVSSRIIDLSREAASVLGIVSQGVAPVTLTVLSRP</sequence>
<dbReference type="PROSITE" id="PS51782">
    <property type="entry name" value="LYSM"/>
    <property type="match status" value="1"/>
</dbReference>
<name>A0ABV6AY23_9DEIO</name>
<dbReference type="Gene3D" id="3.10.350.10">
    <property type="entry name" value="LysM domain"/>
    <property type="match status" value="1"/>
</dbReference>
<dbReference type="Proteomes" id="UP001589733">
    <property type="component" value="Unassembled WGS sequence"/>
</dbReference>
<dbReference type="InterPro" id="IPR036779">
    <property type="entry name" value="LysM_dom_sf"/>
</dbReference>
<dbReference type="EC" id="4.2.2.-" evidence="1"/>
<comment type="caution">
    <text evidence="3">The sequence shown here is derived from an EMBL/GenBank/DDBJ whole genome shotgun (WGS) entry which is preliminary data.</text>
</comment>
<proteinExistence type="inferred from homology"/>
<dbReference type="Gene3D" id="2.40.40.10">
    <property type="entry name" value="RlpA-like domain"/>
    <property type="match status" value="1"/>
</dbReference>
<comment type="function">
    <text evidence="1">Lytic transglycosylase with a strong preference for naked glycan strands that lack stem peptides.</text>
</comment>
<dbReference type="Pfam" id="PF03330">
    <property type="entry name" value="DPBB_1"/>
    <property type="match status" value="1"/>
</dbReference>
<dbReference type="RefSeq" id="WP_380009010.1">
    <property type="nucleotide sequence ID" value="NZ_JBHLYR010000031.1"/>
</dbReference>
<keyword evidence="1" id="KW-0961">Cell wall biogenesis/degradation</keyword>
<dbReference type="HAMAP" id="MF_02071">
    <property type="entry name" value="RlpA"/>
    <property type="match status" value="1"/>
</dbReference>
<dbReference type="InterPro" id="IPR034718">
    <property type="entry name" value="RlpA"/>
</dbReference>
<feature type="domain" description="LysM" evidence="2">
    <location>
        <begin position="19"/>
        <end position="62"/>
    </location>
</feature>
<dbReference type="SMART" id="SM00257">
    <property type="entry name" value="LysM"/>
    <property type="match status" value="1"/>
</dbReference>
<keyword evidence="1" id="KW-0456">Lyase</keyword>
<dbReference type="CDD" id="cd00118">
    <property type="entry name" value="LysM"/>
    <property type="match status" value="1"/>
</dbReference>
<organism evidence="3 4">
    <name type="scientific">Deinococcus oregonensis</name>
    <dbReference type="NCBI Taxonomy" id="1805970"/>
    <lineage>
        <taxon>Bacteria</taxon>
        <taxon>Thermotogati</taxon>
        <taxon>Deinococcota</taxon>
        <taxon>Deinococci</taxon>
        <taxon>Deinococcales</taxon>
        <taxon>Deinococcaceae</taxon>
        <taxon>Deinococcus</taxon>
    </lineage>
</organism>
<evidence type="ECO:0000256" key="1">
    <source>
        <dbReference type="HAMAP-Rule" id="MF_02071"/>
    </source>
</evidence>
<dbReference type="EMBL" id="JBHLYR010000031">
    <property type="protein sequence ID" value="MFB9992335.1"/>
    <property type="molecule type" value="Genomic_DNA"/>
</dbReference>
<dbReference type="SUPFAM" id="SSF54106">
    <property type="entry name" value="LysM domain"/>
    <property type="match status" value="1"/>
</dbReference>
<dbReference type="PANTHER" id="PTHR34183:SF8">
    <property type="entry name" value="ENDOLYTIC PEPTIDOGLYCAN TRANSGLYCOSYLASE RLPA-RELATED"/>
    <property type="match status" value="1"/>
</dbReference>
<gene>
    <name evidence="1" type="primary">rlpA</name>
    <name evidence="3" type="ORF">ACFFLM_10205</name>
</gene>
<evidence type="ECO:0000313" key="3">
    <source>
        <dbReference type="EMBL" id="MFB9992335.1"/>
    </source>
</evidence>
<accession>A0ABV6AY23</accession>
<dbReference type="PANTHER" id="PTHR34183">
    <property type="entry name" value="ENDOLYTIC PEPTIDOGLYCAN TRANSGLYCOSYLASE RLPA"/>
    <property type="match status" value="1"/>
</dbReference>
<dbReference type="SUPFAM" id="SSF50685">
    <property type="entry name" value="Barwin-like endoglucanases"/>
    <property type="match status" value="1"/>
</dbReference>
<dbReference type="Pfam" id="PF01476">
    <property type="entry name" value="LysM"/>
    <property type="match status" value="1"/>
</dbReference>
<comment type="similarity">
    <text evidence="1">Belongs to the RlpA family.</text>
</comment>
<dbReference type="InterPro" id="IPR036908">
    <property type="entry name" value="RlpA-like_sf"/>
</dbReference>
<dbReference type="CDD" id="cd22268">
    <property type="entry name" value="DPBB_RlpA-like"/>
    <property type="match status" value="1"/>
</dbReference>
<keyword evidence="4" id="KW-1185">Reference proteome</keyword>
<evidence type="ECO:0000259" key="2">
    <source>
        <dbReference type="PROSITE" id="PS51782"/>
    </source>
</evidence>
<dbReference type="InterPro" id="IPR018392">
    <property type="entry name" value="LysM"/>
</dbReference>